<dbReference type="Pfam" id="PF14016">
    <property type="entry name" value="DUF4232"/>
    <property type="match status" value="1"/>
</dbReference>
<keyword evidence="5" id="KW-1185">Reference proteome</keyword>
<proteinExistence type="predicted"/>
<feature type="compositionally biased region" description="Low complexity" evidence="1">
    <location>
        <begin position="31"/>
        <end position="53"/>
    </location>
</feature>
<evidence type="ECO:0000256" key="2">
    <source>
        <dbReference type="SAM" id="SignalP"/>
    </source>
</evidence>
<keyword evidence="2" id="KW-0732">Signal</keyword>
<feature type="signal peptide" evidence="2">
    <location>
        <begin position="1"/>
        <end position="26"/>
    </location>
</feature>
<reference evidence="4 5" key="1">
    <citation type="submission" date="2022-10" db="EMBL/GenBank/DDBJ databases">
        <authorList>
            <person name="Xie J."/>
            <person name="Shen N."/>
        </authorList>
    </citation>
    <scope>NUCLEOTIDE SEQUENCE [LARGE SCALE GENOMIC DNA]</scope>
    <source>
        <strain evidence="4 5">DSM 41681</strain>
    </source>
</reference>
<feature type="domain" description="DUF4232" evidence="3">
    <location>
        <begin position="103"/>
        <end position="213"/>
    </location>
</feature>
<name>A0ABU6C385_9ACTN</name>
<evidence type="ECO:0000259" key="3">
    <source>
        <dbReference type="Pfam" id="PF14016"/>
    </source>
</evidence>
<feature type="region of interest" description="Disordered" evidence="1">
    <location>
        <begin position="31"/>
        <end position="100"/>
    </location>
</feature>
<evidence type="ECO:0000256" key="1">
    <source>
        <dbReference type="SAM" id="MobiDB-lite"/>
    </source>
</evidence>
<dbReference type="RefSeq" id="WP_324766168.1">
    <property type="nucleotide sequence ID" value="NZ_BAAATS010000017.1"/>
</dbReference>
<comment type="caution">
    <text evidence="4">The sequence shown here is derived from an EMBL/GenBank/DDBJ whole genome shotgun (WGS) entry which is preliminary data.</text>
</comment>
<feature type="compositionally biased region" description="Polar residues" evidence="1">
    <location>
        <begin position="73"/>
        <end position="97"/>
    </location>
</feature>
<gene>
    <name evidence="4" type="ORF">OKJ48_02765</name>
</gene>
<dbReference type="Proteomes" id="UP001352223">
    <property type="component" value="Unassembled WGS sequence"/>
</dbReference>
<dbReference type="InterPro" id="IPR025326">
    <property type="entry name" value="DUF4232"/>
</dbReference>
<organism evidence="4 5">
    <name type="scientific">Streptomyces kunmingensis</name>
    <dbReference type="NCBI Taxonomy" id="68225"/>
    <lineage>
        <taxon>Bacteria</taxon>
        <taxon>Bacillati</taxon>
        <taxon>Actinomycetota</taxon>
        <taxon>Actinomycetes</taxon>
        <taxon>Kitasatosporales</taxon>
        <taxon>Streptomycetaceae</taxon>
        <taxon>Streptomyces</taxon>
    </lineage>
</organism>
<dbReference type="PROSITE" id="PS51257">
    <property type="entry name" value="PROKAR_LIPOPROTEIN"/>
    <property type="match status" value="1"/>
</dbReference>
<protein>
    <submittedName>
        <fullName evidence="4">DUF4232 domain-containing protein</fullName>
    </submittedName>
</protein>
<evidence type="ECO:0000313" key="4">
    <source>
        <dbReference type="EMBL" id="MEB3959183.1"/>
    </source>
</evidence>
<dbReference type="EMBL" id="JAOZYB010000008">
    <property type="protein sequence ID" value="MEB3959183.1"/>
    <property type="molecule type" value="Genomic_DNA"/>
</dbReference>
<accession>A0ABU6C385</accession>
<evidence type="ECO:0000313" key="5">
    <source>
        <dbReference type="Proteomes" id="UP001352223"/>
    </source>
</evidence>
<feature type="chain" id="PRO_5047141415" evidence="2">
    <location>
        <begin position="27"/>
        <end position="241"/>
    </location>
</feature>
<sequence>MKRTLTRTTVLATAAMVLGLTMTACSGGDDGGTKAAGSASAAGSSTSSNTDSGSGSGLGSGSGDAKASGGTQAGNASKTDATKNNVTGQGGTDTAASKSAPECKVTSLGYTLERKNPEQQGDHLLIIATNDSGVPCTVQQHPVVTPGDANGDVPLAKDDEQPAQPVLVQPGGTVYSALPVYQTVKAEDSYFDSLKLGLVLNDSDASGETVTLETPGEVEYAGKSADGIEVLSWNTRKPYDY</sequence>